<organism evidence="1">
    <name type="scientific">marine sediment metagenome</name>
    <dbReference type="NCBI Taxonomy" id="412755"/>
    <lineage>
        <taxon>unclassified sequences</taxon>
        <taxon>metagenomes</taxon>
        <taxon>ecological metagenomes</taxon>
    </lineage>
</organism>
<proteinExistence type="predicted"/>
<comment type="caution">
    <text evidence="1">The sequence shown here is derived from an EMBL/GenBank/DDBJ whole genome shotgun (WGS) entry which is preliminary data.</text>
</comment>
<protein>
    <submittedName>
        <fullName evidence="1">Uncharacterized protein</fullName>
    </submittedName>
</protein>
<gene>
    <name evidence="1" type="ORF">LCGC14_2579930</name>
</gene>
<dbReference type="AlphaFoldDB" id="A0A0F9B2M2"/>
<evidence type="ECO:0000313" key="1">
    <source>
        <dbReference type="EMBL" id="KKL08042.1"/>
    </source>
</evidence>
<reference evidence="1" key="1">
    <citation type="journal article" date="2015" name="Nature">
        <title>Complex archaea that bridge the gap between prokaryotes and eukaryotes.</title>
        <authorList>
            <person name="Spang A."/>
            <person name="Saw J.H."/>
            <person name="Jorgensen S.L."/>
            <person name="Zaremba-Niedzwiedzka K."/>
            <person name="Martijn J."/>
            <person name="Lind A.E."/>
            <person name="van Eijk R."/>
            <person name="Schleper C."/>
            <person name="Guy L."/>
            <person name="Ettema T.J."/>
        </authorList>
    </citation>
    <scope>NUCLEOTIDE SEQUENCE</scope>
</reference>
<dbReference type="EMBL" id="LAZR01043040">
    <property type="protein sequence ID" value="KKL08042.1"/>
    <property type="molecule type" value="Genomic_DNA"/>
</dbReference>
<feature type="non-terminal residue" evidence="1">
    <location>
        <position position="47"/>
    </location>
</feature>
<sequence length="47" mass="5669">MMKNENNKIKEKQIKEDDSGKVFEVYPEFAKKWLEYTEKEVTTKEGK</sequence>
<accession>A0A0F9B2M2</accession>
<name>A0A0F9B2M2_9ZZZZ</name>